<dbReference type="Pfam" id="PF01557">
    <property type="entry name" value="FAA_hydrolase"/>
    <property type="match status" value="1"/>
</dbReference>
<name>A0A286IE65_9HYPH</name>
<gene>
    <name evidence="3" type="ORF">SAMN05877838_3332</name>
</gene>
<dbReference type="RefSeq" id="WP_097108891.1">
    <property type="nucleotide sequence ID" value="NZ_OCPC01000005.1"/>
</dbReference>
<dbReference type="EMBL" id="OCPC01000005">
    <property type="protein sequence ID" value="SOE18408.1"/>
    <property type="molecule type" value="Genomic_DNA"/>
</dbReference>
<evidence type="ECO:0000259" key="2">
    <source>
        <dbReference type="Pfam" id="PF18288"/>
    </source>
</evidence>
<dbReference type="Proteomes" id="UP000219465">
    <property type="component" value="Unassembled WGS sequence"/>
</dbReference>
<organism evidence="3 4">
    <name type="scientific">Hoeflea halophila</name>
    <dbReference type="NCBI Taxonomy" id="714899"/>
    <lineage>
        <taxon>Bacteria</taxon>
        <taxon>Pseudomonadati</taxon>
        <taxon>Pseudomonadota</taxon>
        <taxon>Alphaproteobacteria</taxon>
        <taxon>Hyphomicrobiales</taxon>
        <taxon>Rhizobiaceae</taxon>
        <taxon>Hoeflea</taxon>
    </lineage>
</organism>
<dbReference type="SUPFAM" id="SSF56529">
    <property type="entry name" value="FAH"/>
    <property type="match status" value="1"/>
</dbReference>
<dbReference type="OrthoDB" id="9775905at2"/>
<dbReference type="Pfam" id="PF18288">
    <property type="entry name" value="FAA_hydro_N_2"/>
    <property type="match status" value="1"/>
</dbReference>
<feature type="domain" description="Fumarylacetoacetase-like C-terminal" evidence="1">
    <location>
        <begin position="82"/>
        <end position="306"/>
    </location>
</feature>
<protein>
    <submittedName>
        <fullName evidence="3">Fumarylacetoacetate (FAA) hydrolase</fullName>
    </submittedName>
</protein>
<dbReference type="InterPro" id="IPR041072">
    <property type="entry name" value="FAA_hydro_N"/>
</dbReference>
<keyword evidence="4" id="KW-1185">Reference proteome</keyword>
<dbReference type="InterPro" id="IPR036663">
    <property type="entry name" value="Fumarylacetoacetase_C_sf"/>
</dbReference>
<evidence type="ECO:0000313" key="4">
    <source>
        <dbReference type="Proteomes" id="UP000219465"/>
    </source>
</evidence>
<dbReference type="GO" id="GO:0016787">
    <property type="term" value="F:hydrolase activity"/>
    <property type="evidence" value="ECO:0007669"/>
    <property type="project" value="UniProtKB-KW"/>
</dbReference>
<dbReference type="InterPro" id="IPR011234">
    <property type="entry name" value="Fumarylacetoacetase-like_C"/>
</dbReference>
<sequence length="327" mass="35432">MKFVTLANGTPDGRLHIASRDGELAVPAQNAVTLQQALETWADNASVWQEQYEMLNAGEAAGAQALSSDNVLAPLPRAWQWLDGSAFETHALLLQKAWGQPEVGLNDRPLMYQGLSDRFLAPGATAMFPSASDGIDFEGEYGVILDAVPMGTKAEDAARYIRLVVLINDWSLRALGPIEMATGFGWLQCKPACGIAPLAVTPDELGAAWKNTRVCLPLQVRLNDEEFGRTNGDEMKFGFDELIAHAAYSRNLPAGTILGSGTVSNSNYESAGSSCIAERRAIETIKHGEARTAFMQHGDRVLMRTETEAGDNLFGDICQTVNVMDRQ</sequence>
<dbReference type="Gene3D" id="3.90.850.10">
    <property type="entry name" value="Fumarylacetoacetase-like, C-terminal domain"/>
    <property type="match status" value="1"/>
</dbReference>
<proteinExistence type="predicted"/>
<dbReference type="PANTHER" id="PTHR43211">
    <property type="entry name" value="FUMARYLACETOACETATE HYDROLASE"/>
    <property type="match status" value="1"/>
</dbReference>
<dbReference type="AlphaFoldDB" id="A0A286IE65"/>
<evidence type="ECO:0000313" key="3">
    <source>
        <dbReference type="EMBL" id="SOE18408.1"/>
    </source>
</evidence>
<evidence type="ECO:0000259" key="1">
    <source>
        <dbReference type="Pfam" id="PF01557"/>
    </source>
</evidence>
<accession>A0A286IE65</accession>
<feature type="domain" description="Fumarylacetoacetase N-terminal" evidence="2">
    <location>
        <begin position="1"/>
        <end position="77"/>
    </location>
</feature>
<dbReference type="PANTHER" id="PTHR43211:SF1">
    <property type="entry name" value="BLL6422 PROTEIN"/>
    <property type="match status" value="1"/>
</dbReference>
<keyword evidence="3" id="KW-0378">Hydrolase</keyword>
<reference evidence="4" key="1">
    <citation type="submission" date="2017-08" db="EMBL/GenBank/DDBJ databases">
        <authorList>
            <person name="Varghese N."/>
            <person name="Submissions S."/>
        </authorList>
    </citation>
    <scope>NUCLEOTIDE SEQUENCE [LARGE SCALE GENOMIC DNA]</scope>
    <source>
        <strain evidence="4">KCTC 23107</strain>
    </source>
</reference>